<sequence length="246" mass="26925">MKQTIHNVEGALSQSDTAVLTEQSQKLNATLANTERRIKADPGHLEDDEIITYASAALSFNAISKAIGSGGFNKRPVDESAVVRASQEGHDDIVVMVWPQEAVKLSSLVRAARAGQVYELSYHSEITHRTHRIFLTDKDVNNTRGVANDQQGPLRRVGQQAEKLGASLAQTELAIHKDENHLTNNDTKKSEYAKAAFELHSLFVALGIDKDFKLTRVTGSTVMAAVRGDTQHNDIVVFTWPQAAIA</sequence>
<accession>A0A0G4GLN4</accession>
<dbReference type="AlphaFoldDB" id="A0A0G4GLN4"/>
<dbReference type="PhylomeDB" id="A0A0G4GLN4"/>
<dbReference type="Proteomes" id="UP000041254">
    <property type="component" value="Unassembled WGS sequence"/>
</dbReference>
<dbReference type="InParanoid" id="A0A0G4GLN4"/>
<dbReference type="EMBL" id="CDMY01000708">
    <property type="protein sequence ID" value="CEM31029.1"/>
    <property type="molecule type" value="Genomic_DNA"/>
</dbReference>
<evidence type="ECO:0000313" key="1">
    <source>
        <dbReference type="EMBL" id="CEM31029.1"/>
    </source>
</evidence>
<keyword evidence="2" id="KW-1185">Reference proteome</keyword>
<dbReference type="VEuPathDB" id="CryptoDB:Vbra_18282"/>
<reference evidence="1 2" key="1">
    <citation type="submission" date="2014-11" db="EMBL/GenBank/DDBJ databases">
        <authorList>
            <person name="Zhu J."/>
            <person name="Qi W."/>
            <person name="Song R."/>
        </authorList>
    </citation>
    <scope>NUCLEOTIDE SEQUENCE [LARGE SCALE GENOMIC DNA]</scope>
</reference>
<proteinExistence type="predicted"/>
<evidence type="ECO:0000313" key="2">
    <source>
        <dbReference type="Proteomes" id="UP000041254"/>
    </source>
</evidence>
<organism evidence="1 2">
    <name type="scientific">Vitrella brassicaformis (strain CCMP3155)</name>
    <dbReference type="NCBI Taxonomy" id="1169540"/>
    <lineage>
        <taxon>Eukaryota</taxon>
        <taxon>Sar</taxon>
        <taxon>Alveolata</taxon>
        <taxon>Colpodellida</taxon>
        <taxon>Vitrellaceae</taxon>
        <taxon>Vitrella</taxon>
    </lineage>
</organism>
<name>A0A0G4GLN4_VITBC</name>
<gene>
    <name evidence="1" type="ORF">Vbra_18282</name>
</gene>
<protein>
    <submittedName>
        <fullName evidence="1">Uncharacterized protein</fullName>
    </submittedName>
</protein>